<dbReference type="InterPro" id="IPR027417">
    <property type="entry name" value="P-loop_NTPase"/>
</dbReference>
<evidence type="ECO:0000256" key="4">
    <source>
        <dbReference type="ARBA" id="ARBA00023125"/>
    </source>
</evidence>
<dbReference type="PANTHER" id="PTHR11361">
    <property type="entry name" value="DNA MISMATCH REPAIR PROTEIN MUTS FAMILY MEMBER"/>
    <property type="match status" value="1"/>
</dbReference>
<dbReference type="GO" id="GO:0140664">
    <property type="term" value="F:ATP-dependent DNA damage sensor activity"/>
    <property type="evidence" value="ECO:0007669"/>
    <property type="project" value="InterPro"/>
</dbReference>
<dbReference type="PANTHER" id="PTHR11361:SF21">
    <property type="entry name" value="MUTS PROTEIN HOMOLOG 4"/>
    <property type="match status" value="1"/>
</dbReference>
<dbReference type="SMART" id="SM00533">
    <property type="entry name" value="MUTSd"/>
    <property type="match status" value="1"/>
</dbReference>
<dbReference type="PROSITE" id="PS00486">
    <property type="entry name" value="DNA_MISMATCH_REPAIR_2"/>
    <property type="match status" value="1"/>
</dbReference>
<evidence type="ECO:0000313" key="9">
    <source>
        <dbReference type="Proteomes" id="UP001310890"/>
    </source>
</evidence>
<dbReference type="GO" id="GO:0005634">
    <property type="term" value="C:nucleus"/>
    <property type="evidence" value="ECO:0007669"/>
    <property type="project" value="TreeGrafter"/>
</dbReference>
<dbReference type="SUPFAM" id="SSF53150">
    <property type="entry name" value="DNA repair protein MutS, domain II"/>
    <property type="match status" value="1"/>
</dbReference>
<sequence length="935" mass="103498">MSNYKRRGISHTTGSTASRATTSITTTDRQTTAFNTFVRPGTSATISYNPTGGYDTAISSPRTGRRSTGGPRTGRPSTARPRTGVSTLGAENQDIVCAVSESRGISPTVGLAFVNLDTGEAVLSQISDTQTYVRTIHKLMVFNPSNILIVSNASSPKSKLFSIIEETIAEIRCNLTMLDRRYWAETTGLEYIQQLAFSEDVEALKTAVSGNYYAVCCFASVLKYVELAMSKSFPYRSLRIKYEPSEGSMMIDLATIRSLELVQNLHTAKSRDCLFGLLNETLTPMGSRLLRSSILQPLTDPETLSARWDALEEISTKEEMFFGLRQALKPFLDVDKVLTQLILVPVEPNIGYTEQAINNVIMLKSFVTLIKPVFEALTGSRCSMLQQIRTLCASDSVEVIMGLINTSINGDTQYASQPLDLRNQRTYAVRSGVNGLLDVARMTYKEAMTDALQHITDLADEHKLALQTKFDNTRQFYIRLRKEELEERPLPPIFINVFRKKDLIECQTLDLMKRNQKIADAHGEVLMMSAQTIEQVVGDIREHISALFRICEGLALLDMLASFAQVVTSQDYVRPAISETLAVRAGRHPIREKVHSTKYVPNDVYATQQTRFQIITGCNMSGKSTYIRSVALMAVMAQIGSFVPAQYAAFPIIHQLFARVSMDDNIEANVSTFAAEMRETAFILRNIDKQSMVIVDELGRGTSTRDGMAIALAIAEAMVQSRALVWFATHFRDLATIMSERSGVVNLHLAVSTTGADRLEMAYRIASGTVQDEHYGLKLAKVVPMPADVVQCAKHVAATLERHMKKRKKGSLAVVQARRRKLLLNLKEHLVQAKNGTMSSADLGQWLRDLQKEFVVRMSALDEEARRAECGGEEDEDEVGKVESGGTEVEISTSRNEEGPVGDGEQSLADGFSECVDAMQVESQSRSSNMLSTNA</sequence>
<dbReference type="InterPro" id="IPR000432">
    <property type="entry name" value="DNA_mismatch_repair_MutS_C"/>
</dbReference>
<dbReference type="Pfam" id="PF05190">
    <property type="entry name" value="MutS_IV"/>
    <property type="match status" value="1"/>
</dbReference>
<dbReference type="SUPFAM" id="SSF52540">
    <property type="entry name" value="P-loop containing nucleoside triphosphate hydrolases"/>
    <property type="match status" value="1"/>
</dbReference>
<accession>A0AAN7T8I1</accession>
<feature type="compositionally biased region" description="Low complexity" evidence="6">
    <location>
        <begin position="59"/>
        <end position="84"/>
    </location>
</feature>
<dbReference type="Pfam" id="PF00488">
    <property type="entry name" value="MutS_V"/>
    <property type="match status" value="1"/>
</dbReference>
<dbReference type="InterPro" id="IPR007861">
    <property type="entry name" value="DNA_mismatch_repair_MutS_clamp"/>
</dbReference>
<dbReference type="InterPro" id="IPR036678">
    <property type="entry name" value="MutS_con_dom_sf"/>
</dbReference>
<dbReference type="EMBL" id="JAVRRL010000125">
    <property type="protein sequence ID" value="KAK5107362.1"/>
    <property type="molecule type" value="Genomic_DNA"/>
</dbReference>
<dbReference type="Pfam" id="PF05188">
    <property type="entry name" value="MutS_II"/>
    <property type="match status" value="1"/>
</dbReference>
<proteinExistence type="inferred from homology"/>
<evidence type="ECO:0000256" key="1">
    <source>
        <dbReference type="ARBA" id="ARBA00006271"/>
    </source>
</evidence>
<comment type="similarity">
    <text evidence="1">Belongs to the DNA mismatch repair MutS family.</text>
</comment>
<evidence type="ECO:0000259" key="7">
    <source>
        <dbReference type="PROSITE" id="PS00486"/>
    </source>
</evidence>
<dbReference type="FunFam" id="1.10.1420.10:FF:000013">
    <property type="entry name" value="mutS protein homolog 4"/>
    <property type="match status" value="1"/>
</dbReference>
<feature type="region of interest" description="Disordered" evidence="6">
    <location>
        <begin position="41"/>
        <end position="87"/>
    </location>
</feature>
<dbReference type="InterPro" id="IPR007696">
    <property type="entry name" value="DNA_mismatch_repair_MutS_core"/>
</dbReference>
<keyword evidence="4" id="KW-0238">DNA-binding</keyword>
<evidence type="ECO:0000256" key="6">
    <source>
        <dbReference type="SAM" id="MobiDB-lite"/>
    </source>
</evidence>
<organism evidence="8 9">
    <name type="scientific">Meristemomyces frigidus</name>
    <dbReference type="NCBI Taxonomy" id="1508187"/>
    <lineage>
        <taxon>Eukaryota</taxon>
        <taxon>Fungi</taxon>
        <taxon>Dikarya</taxon>
        <taxon>Ascomycota</taxon>
        <taxon>Pezizomycotina</taxon>
        <taxon>Dothideomycetes</taxon>
        <taxon>Dothideomycetidae</taxon>
        <taxon>Mycosphaerellales</taxon>
        <taxon>Teratosphaeriaceae</taxon>
        <taxon>Meristemomyces</taxon>
    </lineage>
</organism>
<evidence type="ECO:0000256" key="3">
    <source>
        <dbReference type="ARBA" id="ARBA00022840"/>
    </source>
</evidence>
<dbReference type="FunFam" id="3.40.50.300:FF:002054">
    <property type="entry name" value="DNA mismatch repair protein MSH4"/>
    <property type="match status" value="1"/>
</dbReference>
<feature type="region of interest" description="Disordered" evidence="6">
    <location>
        <begin position="866"/>
        <end position="908"/>
    </location>
</feature>
<dbReference type="InterPro" id="IPR045076">
    <property type="entry name" value="MutS"/>
</dbReference>
<dbReference type="Gene3D" id="3.30.420.110">
    <property type="entry name" value="MutS, connector domain"/>
    <property type="match status" value="1"/>
</dbReference>
<dbReference type="GO" id="GO:0030983">
    <property type="term" value="F:mismatched DNA binding"/>
    <property type="evidence" value="ECO:0007669"/>
    <property type="project" value="InterPro"/>
</dbReference>
<evidence type="ECO:0000313" key="8">
    <source>
        <dbReference type="EMBL" id="KAK5107362.1"/>
    </source>
</evidence>
<dbReference type="SUPFAM" id="SSF48334">
    <property type="entry name" value="DNA repair protein MutS, domain III"/>
    <property type="match status" value="1"/>
</dbReference>
<dbReference type="Proteomes" id="UP001310890">
    <property type="component" value="Unassembled WGS sequence"/>
</dbReference>
<name>A0AAN7T8I1_9PEZI</name>
<dbReference type="InterPro" id="IPR036187">
    <property type="entry name" value="DNA_mismatch_repair_MutS_sf"/>
</dbReference>
<protein>
    <recommendedName>
        <fullName evidence="7">DNA mismatch repair proteins mutS family domain-containing protein</fullName>
    </recommendedName>
</protein>
<dbReference type="Gene3D" id="3.40.50.300">
    <property type="entry name" value="P-loop containing nucleotide triphosphate hydrolases"/>
    <property type="match status" value="1"/>
</dbReference>
<dbReference type="InterPro" id="IPR007860">
    <property type="entry name" value="DNA_mmatch_repair_MutS_con_dom"/>
</dbReference>
<gene>
    <name evidence="8" type="ORF">LTR62_001342</name>
</gene>
<dbReference type="GO" id="GO:0005524">
    <property type="term" value="F:ATP binding"/>
    <property type="evidence" value="ECO:0007669"/>
    <property type="project" value="UniProtKB-KW"/>
</dbReference>
<dbReference type="Gene3D" id="1.10.1420.10">
    <property type="match status" value="2"/>
</dbReference>
<dbReference type="Pfam" id="PF05192">
    <property type="entry name" value="MutS_III"/>
    <property type="match status" value="1"/>
</dbReference>
<feature type="region of interest" description="Disordered" evidence="6">
    <location>
        <begin position="1"/>
        <end position="27"/>
    </location>
</feature>
<dbReference type="AlphaFoldDB" id="A0AAN7T8I1"/>
<dbReference type="SMART" id="SM00534">
    <property type="entry name" value="MUTSac"/>
    <property type="match status" value="1"/>
</dbReference>
<keyword evidence="3" id="KW-0067">ATP-binding</keyword>
<reference evidence="8" key="1">
    <citation type="submission" date="2023-08" db="EMBL/GenBank/DDBJ databases">
        <title>Black Yeasts Isolated from many extreme environments.</title>
        <authorList>
            <person name="Coleine C."/>
            <person name="Stajich J.E."/>
            <person name="Selbmann L."/>
        </authorList>
    </citation>
    <scope>NUCLEOTIDE SEQUENCE</scope>
    <source>
        <strain evidence="8">CCFEE 5401</strain>
    </source>
</reference>
<dbReference type="GO" id="GO:0007131">
    <property type="term" value="P:reciprocal meiotic recombination"/>
    <property type="evidence" value="ECO:0007669"/>
    <property type="project" value="TreeGrafter"/>
</dbReference>
<feature type="domain" description="DNA mismatch repair proteins mutS family" evidence="7">
    <location>
        <begin position="691"/>
        <end position="707"/>
    </location>
</feature>
<keyword evidence="5" id="KW-0469">Meiosis</keyword>
<dbReference type="GO" id="GO:0006298">
    <property type="term" value="P:mismatch repair"/>
    <property type="evidence" value="ECO:0007669"/>
    <property type="project" value="InterPro"/>
</dbReference>
<keyword evidence="2" id="KW-0547">Nucleotide-binding</keyword>
<feature type="compositionally biased region" description="Low complexity" evidence="6">
    <location>
        <begin position="12"/>
        <end position="27"/>
    </location>
</feature>
<evidence type="ECO:0000256" key="2">
    <source>
        <dbReference type="ARBA" id="ARBA00022741"/>
    </source>
</evidence>
<evidence type="ECO:0000256" key="5">
    <source>
        <dbReference type="ARBA" id="ARBA00023254"/>
    </source>
</evidence>
<comment type="caution">
    <text evidence="8">The sequence shown here is derived from an EMBL/GenBank/DDBJ whole genome shotgun (WGS) entry which is preliminary data.</text>
</comment>